<dbReference type="Proteomes" id="UP001321543">
    <property type="component" value="Chromosome"/>
</dbReference>
<dbReference type="EMBL" id="AP027728">
    <property type="protein sequence ID" value="BDZ38548.1"/>
    <property type="molecule type" value="Genomic_DNA"/>
</dbReference>
<keyword evidence="3" id="KW-1185">Reference proteome</keyword>
<proteinExistence type="predicted"/>
<dbReference type="RefSeq" id="WP_434019615.1">
    <property type="nucleotide sequence ID" value="NZ_AP027728.1"/>
</dbReference>
<evidence type="ECO:0008006" key="4">
    <source>
        <dbReference type="Google" id="ProtNLM"/>
    </source>
</evidence>
<reference evidence="3" key="1">
    <citation type="journal article" date="2019" name="Int. J. Syst. Evol. Microbiol.">
        <title>The Global Catalogue of Microorganisms (GCM) 10K type strain sequencing project: providing services to taxonomists for standard genome sequencing and annotation.</title>
        <authorList>
            <consortium name="The Broad Institute Genomics Platform"/>
            <consortium name="The Broad Institute Genome Sequencing Center for Infectious Disease"/>
            <person name="Wu L."/>
            <person name="Ma J."/>
        </authorList>
    </citation>
    <scope>NUCLEOTIDE SEQUENCE [LARGE SCALE GENOMIC DNA]</scope>
    <source>
        <strain evidence="3">NBRC 106310</strain>
    </source>
</reference>
<evidence type="ECO:0000313" key="2">
    <source>
        <dbReference type="EMBL" id="BDZ38548.1"/>
    </source>
</evidence>
<sequence>MTTHYYTASSLDGFIATADHSLDWLLTQDIDEDGPMAYSGFRAGLGAMAMGAHTYEWILEHDEDGWSYTLPAWVFSHRRLNLPDGADIRLTRDDVRKVHAEMSAVAGDKDLWIVGEGNSSASSPMPGSSTRCGSSTRPSRWDPVLRCCRASWTSSSWTSRATGRSSAGATGCSALNRLVPWSHSPRGTEPETTSSSSKMRTARSI</sequence>
<feature type="region of interest" description="Disordered" evidence="1">
    <location>
        <begin position="178"/>
        <end position="205"/>
    </location>
</feature>
<dbReference type="SUPFAM" id="SSF53597">
    <property type="entry name" value="Dihydrofolate reductase-like"/>
    <property type="match status" value="1"/>
</dbReference>
<accession>A0ABM8FSR2</accession>
<dbReference type="Gene3D" id="3.40.430.10">
    <property type="entry name" value="Dihydrofolate Reductase, subunit A"/>
    <property type="match status" value="1"/>
</dbReference>
<evidence type="ECO:0000313" key="3">
    <source>
        <dbReference type="Proteomes" id="UP001321543"/>
    </source>
</evidence>
<feature type="compositionally biased region" description="Polar residues" evidence="1">
    <location>
        <begin position="190"/>
        <end position="205"/>
    </location>
</feature>
<feature type="compositionally biased region" description="Low complexity" evidence="1">
    <location>
        <begin position="119"/>
        <end position="129"/>
    </location>
</feature>
<name>A0ABM8FSR2_9MICO</name>
<protein>
    <recommendedName>
        <fullName evidence="4">Bacterial bifunctional deaminase-reductase C-terminal domain-containing protein</fullName>
    </recommendedName>
</protein>
<feature type="region of interest" description="Disordered" evidence="1">
    <location>
        <begin position="117"/>
        <end position="138"/>
    </location>
</feature>
<evidence type="ECO:0000256" key="1">
    <source>
        <dbReference type="SAM" id="MobiDB-lite"/>
    </source>
</evidence>
<organism evidence="2 3">
    <name type="scientific">Microbacterium suwonense</name>
    <dbReference type="NCBI Taxonomy" id="683047"/>
    <lineage>
        <taxon>Bacteria</taxon>
        <taxon>Bacillati</taxon>
        <taxon>Actinomycetota</taxon>
        <taxon>Actinomycetes</taxon>
        <taxon>Micrococcales</taxon>
        <taxon>Microbacteriaceae</taxon>
        <taxon>Microbacterium</taxon>
    </lineage>
</organism>
<gene>
    <name evidence="2" type="ORF">GCM10025863_11620</name>
</gene>
<dbReference type="InterPro" id="IPR024072">
    <property type="entry name" value="DHFR-like_dom_sf"/>
</dbReference>